<reference evidence="2 3" key="1">
    <citation type="submission" date="2019-08" db="EMBL/GenBank/DDBJ databases">
        <title>In-depth cultivation of the pig gut microbiome towards novel bacterial diversity and tailored functional studies.</title>
        <authorList>
            <person name="Wylensek D."/>
            <person name="Hitch T.C.A."/>
            <person name="Clavel T."/>
        </authorList>
    </citation>
    <scope>NUCLEOTIDE SEQUENCE [LARGE SCALE GENOMIC DNA]</scope>
    <source>
        <strain evidence="2 3">WCA3-601-WT-6H</strain>
    </source>
</reference>
<proteinExistence type="predicted"/>
<keyword evidence="3" id="KW-1185">Reference proteome</keyword>
<name>A0A6L5YH72_9FIRM</name>
<dbReference type="PANTHER" id="PTHR38450">
    <property type="entry name" value="STAGE V SPORULATION PROTEIN AC-RELATED"/>
    <property type="match status" value="1"/>
</dbReference>
<feature type="transmembrane region" description="Helical" evidence="1">
    <location>
        <begin position="36"/>
        <end position="54"/>
    </location>
</feature>
<dbReference type="AlphaFoldDB" id="A0A6L5YH72"/>
<feature type="transmembrane region" description="Helical" evidence="1">
    <location>
        <begin position="135"/>
        <end position="153"/>
    </location>
</feature>
<evidence type="ECO:0000256" key="1">
    <source>
        <dbReference type="SAM" id="Phobius"/>
    </source>
</evidence>
<keyword evidence="1" id="KW-0472">Membrane</keyword>
<evidence type="ECO:0000313" key="2">
    <source>
        <dbReference type="EMBL" id="MST57686.1"/>
    </source>
</evidence>
<keyword evidence="1" id="KW-1133">Transmembrane helix</keyword>
<dbReference type="Proteomes" id="UP000476055">
    <property type="component" value="Unassembled WGS sequence"/>
</dbReference>
<keyword evidence="1" id="KW-0812">Transmembrane</keyword>
<evidence type="ECO:0000313" key="3">
    <source>
        <dbReference type="Proteomes" id="UP000476055"/>
    </source>
</evidence>
<gene>
    <name evidence="2" type="ORF">FYJ59_05440</name>
</gene>
<comment type="caution">
    <text evidence="2">The sequence shown here is derived from an EMBL/GenBank/DDBJ whole genome shotgun (WGS) entry which is preliminary data.</text>
</comment>
<dbReference type="PANTHER" id="PTHR38450:SF1">
    <property type="entry name" value="STAGE V SPORULATION PROTEIN AC"/>
    <property type="match status" value="1"/>
</dbReference>
<dbReference type="InterPro" id="IPR005562">
    <property type="entry name" value="SpoVA"/>
</dbReference>
<dbReference type="Pfam" id="PF03862">
    <property type="entry name" value="SpoVAC_SpoVAEB"/>
    <property type="match status" value="1"/>
</dbReference>
<organism evidence="2 3">
    <name type="scientific">Waltera intestinalis</name>
    <dbReference type="NCBI Taxonomy" id="2606635"/>
    <lineage>
        <taxon>Bacteria</taxon>
        <taxon>Bacillati</taxon>
        <taxon>Bacillota</taxon>
        <taxon>Clostridia</taxon>
        <taxon>Lachnospirales</taxon>
        <taxon>Lachnospiraceae</taxon>
        <taxon>Waltera</taxon>
    </lineage>
</organism>
<dbReference type="EMBL" id="VUMU01000004">
    <property type="protein sequence ID" value="MST57686.1"/>
    <property type="molecule type" value="Genomic_DNA"/>
</dbReference>
<feature type="transmembrane region" description="Helical" evidence="1">
    <location>
        <begin position="66"/>
        <end position="86"/>
    </location>
</feature>
<protein>
    <submittedName>
        <fullName evidence="2">SpoVA/SpoVAEb family sporulation membrane protein</fullName>
    </submittedName>
</protein>
<sequence length="161" mass="17269">MPADSIQPDAQQKQEYEQYVKSVTPTHNLWAQMGKAFLTGGIICCIGQGILNYTGNVLGMDPQTSGSWCSLLLVFLSVVLTAFHIYPKIAKWGGAGALVPITGFANSVTAPAVEYQKEGQVFGIGCKIFTIAGPVILYGIFSSWGLGLILWVLQMLGIRVG</sequence>
<accession>A0A6L5YH72</accession>